<organism evidence="2 3">
    <name type="scientific">Psylliodes chrysocephalus</name>
    <dbReference type="NCBI Taxonomy" id="3402493"/>
    <lineage>
        <taxon>Eukaryota</taxon>
        <taxon>Metazoa</taxon>
        <taxon>Ecdysozoa</taxon>
        <taxon>Arthropoda</taxon>
        <taxon>Hexapoda</taxon>
        <taxon>Insecta</taxon>
        <taxon>Pterygota</taxon>
        <taxon>Neoptera</taxon>
        <taxon>Endopterygota</taxon>
        <taxon>Coleoptera</taxon>
        <taxon>Polyphaga</taxon>
        <taxon>Cucujiformia</taxon>
        <taxon>Chrysomeloidea</taxon>
        <taxon>Chrysomelidae</taxon>
        <taxon>Galerucinae</taxon>
        <taxon>Alticini</taxon>
        <taxon>Psylliodes</taxon>
    </lineage>
</organism>
<feature type="compositionally biased region" description="Low complexity" evidence="1">
    <location>
        <begin position="83"/>
        <end position="98"/>
    </location>
</feature>
<accession>A0A9P0CVK4</accession>
<proteinExistence type="predicted"/>
<evidence type="ECO:0000256" key="1">
    <source>
        <dbReference type="SAM" id="MobiDB-lite"/>
    </source>
</evidence>
<dbReference type="EMBL" id="OV651814">
    <property type="protein sequence ID" value="CAH1106965.1"/>
    <property type="molecule type" value="Genomic_DNA"/>
</dbReference>
<reference evidence="2" key="1">
    <citation type="submission" date="2022-01" db="EMBL/GenBank/DDBJ databases">
        <authorList>
            <person name="King R."/>
        </authorList>
    </citation>
    <scope>NUCLEOTIDE SEQUENCE</scope>
</reference>
<name>A0A9P0CVK4_9CUCU</name>
<dbReference type="Proteomes" id="UP001153636">
    <property type="component" value="Chromosome 2"/>
</dbReference>
<protein>
    <submittedName>
        <fullName evidence="2">Uncharacterized protein</fullName>
    </submittedName>
</protein>
<dbReference type="AlphaFoldDB" id="A0A9P0CVK4"/>
<evidence type="ECO:0000313" key="2">
    <source>
        <dbReference type="EMBL" id="CAH1106965.1"/>
    </source>
</evidence>
<evidence type="ECO:0000313" key="3">
    <source>
        <dbReference type="Proteomes" id="UP001153636"/>
    </source>
</evidence>
<feature type="region of interest" description="Disordered" evidence="1">
    <location>
        <begin position="69"/>
        <end position="115"/>
    </location>
</feature>
<keyword evidence="3" id="KW-1185">Reference proteome</keyword>
<dbReference type="OrthoDB" id="6782625at2759"/>
<gene>
    <name evidence="2" type="ORF">PSYICH_LOCUS6449</name>
</gene>
<sequence>MTINNKKTGRNKASTAFLNELTDIYANNKAVFPEYLLSSDGTSESRAIKSTSKGKENTYILLFHQSNASTSSYSDQPCDVNDDSTSTQNDNDSASSTNFNQPPPTKKNVASELEK</sequence>